<dbReference type="EMBL" id="JADILY010000095">
    <property type="protein sequence ID" value="MBO8481789.1"/>
    <property type="molecule type" value="Genomic_DNA"/>
</dbReference>
<dbReference type="InterPro" id="IPR000212">
    <property type="entry name" value="DNA_helicase_UvrD/REP"/>
</dbReference>
<evidence type="ECO:0000256" key="10">
    <source>
        <dbReference type="ARBA" id="ARBA00034923"/>
    </source>
</evidence>
<dbReference type="GO" id="GO:0003677">
    <property type="term" value="F:DNA binding"/>
    <property type="evidence" value="ECO:0007669"/>
    <property type="project" value="UniProtKB-KW"/>
</dbReference>
<keyword evidence="5 12" id="KW-0067">ATP-binding</keyword>
<name>A0A9D9NPX9_9BACT</name>
<feature type="domain" description="UvrD-like helicase C-terminal" evidence="14">
    <location>
        <begin position="295"/>
        <end position="594"/>
    </location>
</feature>
<accession>A0A9D9NPX9</accession>
<feature type="non-terminal residue" evidence="15">
    <location>
        <position position="636"/>
    </location>
</feature>
<dbReference type="PANTHER" id="PTHR11070">
    <property type="entry name" value="UVRD / RECB / PCRA DNA HELICASE FAMILY MEMBER"/>
    <property type="match status" value="1"/>
</dbReference>
<keyword evidence="2 12" id="KW-0547">Nucleotide-binding</keyword>
<dbReference type="GO" id="GO:0000725">
    <property type="term" value="P:recombinational repair"/>
    <property type="evidence" value="ECO:0007669"/>
    <property type="project" value="TreeGrafter"/>
</dbReference>
<dbReference type="PROSITE" id="PS51198">
    <property type="entry name" value="UVRD_HELICASE_ATP_BIND"/>
    <property type="match status" value="1"/>
</dbReference>
<feature type="binding site" evidence="12">
    <location>
        <begin position="31"/>
        <end position="38"/>
    </location>
    <ligand>
        <name>ATP</name>
        <dbReference type="ChEBI" id="CHEBI:30616"/>
    </ligand>
</feature>
<dbReference type="PROSITE" id="PS51217">
    <property type="entry name" value="UVRD_HELICASE_CTER"/>
    <property type="match status" value="1"/>
</dbReference>
<dbReference type="Pfam" id="PF00580">
    <property type="entry name" value="UvrD-helicase"/>
    <property type="match status" value="1"/>
</dbReference>
<evidence type="ECO:0000256" key="2">
    <source>
        <dbReference type="ARBA" id="ARBA00022741"/>
    </source>
</evidence>
<keyword evidence="6" id="KW-0238">DNA-binding</keyword>
<dbReference type="Proteomes" id="UP000823772">
    <property type="component" value="Unassembled WGS sequence"/>
</dbReference>
<dbReference type="GO" id="GO:0005829">
    <property type="term" value="C:cytosol"/>
    <property type="evidence" value="ECO:0007669"/>
    <property type="project" value="TreeGrafter"/>
</dbReference>
<dbReference type="CDD" id="cd17932">
    <property type="entry name" value="DEXQc_UvrD"/>
    <property type="match status" value="1"/>
</dbReference>
<dbReference type="GO" id="GO:0016787">
    <property type="term" value="F:hydrolase activity"/>
    <property type="evidence" value="ECO:0007669"/>
    <property type="project" value="UniProtKB-UniRule"/>
</dbReference>
<evidence type="ECO:0000259" key="14">
    <source>
        <dbReference type="PROSITE" id="PS51217"/>
    </source>
</evidence>
<evidence type="ECO:0000256" key="4">
    <source>
        <dbReference type="ARBA" id="ARBA00022806"/>
    </source>
</evidence>
<dbReference type="InterPro" id="IPR027417">
    <property type="entry name" value="P-loop_NTPase"/>
</dbReference>
<proteinExistence type="inferred from homology"/>
<dbReference type="Pfam" id="PF13361">
    <property type="entry name" value="UvrD_C"/>
    <property type="match status" value="1"/>
</dbReference>
<comment type="caution">
    <text evidence="15">The sequence shown here is derived from an EMBL/GenBank/DDBJ whole genome shotgun (WGS) entry which is preliminary data.</text>
</comment>
<evidence type="ECO:0000256" key="1">
    <source>
        <dbReference type="ARBA" id="ARBA00009922"/>
    </source>
</evidence>
<feature type="domain" description="UvrD-like helicase ATP-binding" evidence="13">
    <location>
        <begin position="10"/>
        <end position="294"/>
    </location>
</feature>
<dbReference type="GO" id="GO:0043138">
    <property type="term" value="F:3'-5' DNA helicase activity"/>
    <property type="evidence" value="ECO:0007669"/>
    <property type="project" value="UniProtKB-EC"/>
</dbReference>
<dbReference type="GO" id="GO:0005524">
    <property type="term" value="F:ATP binding"/>
    <property type="evidence" value="ECO:0007669"/>
    <property type="project" value="UniProtKB-UniRule"/>
</dbReference>
<evidence type="ECO:0000256" key="8">
    <source>
        <dbReference type="ARBA" id="ARBA00034617"/>
    </source>
</evidence>
<dbReference type="Gene3D" id="3.40.50.300">
    <property type="entry name" value="P-loop containing nucleotide triphosphate hydrolases"/>
    <property type="match status" value="2"/>
</dbReference>
<evidence type="ECO:0000256" key="3">
    <source>
        <dbReference type="ARBA" id="ARBA00022801"/>
    </source>
</evidence>
<comment type="catalytic activity">
    <reaction evidence="11">
        <text>ATP + H2O = ADP + phosphate + H(+)</text>
        <dbReference type="Rhea" id="RHEA:13065"/>
        <dbReference type="ChEBI" id="CHEBI:15377"/>
        <dbReference type="ChEBI" id="CHEBI:15378"/>
        <dbReference type="ChEBI" id="CHEBI:30616"/>
        <dbReference type="ChEBI" id="CHEBI:43474"/>
        <dbReference type="ChEBI" id="CHEBI:456216"/>
        <dbReference type="EC" id="5.6.2.4"/>
    </reaction>
</comment>
<dbReference type="InterPro" id="IPR013986">
    <property type="entry name" value="DExx_box_DNA_helicase_dom_sf"/>
</dbReference>
<reference evidence="15" key="1">
    <citation type="submission" date="2020-10" db="EMBL/GenBank/DDBJ databases">
        <authorList>
            <person name="Gilroy R."/>
        </authorList>
    </citation>
    <scope>NUCLEOTIDE SEQUENCE</scope>
    <source>
        <strain evidence="15">B3-2255</strain>
    </source>
</reference>
<sequence>MENSGSKIFDGLNDEQKKAVGCIEGPVLIIAGAGSGKTRVLTNRIAYMVESGIPPETILALTFTKKAAGEMMERIRALIGWKARRIYMGTFHSVFIKFLREYHERIDYPEAFTIYDTNDSRNALKACVKDLHLDEKVYKPADVLSRISMAKNNLITPSAYRNNPQIIQNDFAARRGQICEIYSLYAKRCKVSGVMDFDDILLNMNILLRDNHDVLESLQERFRYILVDEYQDTNYAQYLIIKKLSEKSRNICVVGDDSQSIYAFRGARVENILSFKKDYDDCRMFRLEQNYRSTKNIVNAANSLIEKNKERIEKKCFSQGEDGDKIKIIKAFTDQEEAMLIASSIMTRKASDDAAYKDFAVLYRTNAQSRVLEEALRRRNIPYIIYSGHSFYDREEVKNLLAYFRFIVNPSDNEALRRIINIPARGIGPTSMAMLSAAATDKGISLWDAIVTLDLASYGLKPAAIKRIGDFVQLMEAFIESAPSSDASAIARSLALASGIYSMYKEDRSMEGQSRLENIDELLNAAEAFVEEETNTRNELYQIEHDGQSPEENPVITMSDFLENISLMSDVDSDGGEDAPKDSVTLMTIHSSKGLEFPYVYVAGMEENLFPSANCIYSEREIEEERRLFYVAMTRA</sequence>
<dbReference type="PANTHER" id="PTHR11070:SF2">
    <property type="entry name" value="ATP-DEPENDENT DNA HELICASE SRS2"/>
    <property type="match status" value="1"/>
</dbReference>
<evidence type="ECO:0000256" key="5">
    <source>
        <dbReference type="ARBA" id="ARBA00022840"/>
    </source>
</evidence>
<dbReference type="EC" id="5.6.2.4" evidence="9"/>
<evidence type="ECO:0000256" key="7">
    <source>
        <dbReference type="ARBA" id="ARBA00023235"/>
    </source>
</evidence>
<keyword evidence="3 12" id="KW-0378">Hydrolase</keyword>
<keyword evidence="4 12" id="KW-0347">Helicase</keyword>
<reference evidence="15" key="2">
    <citation type="journal article" date="2021" name="PeerJ">
        <title>Extensive microbial diversity within the chicken gut microbiome revealed by metagenomics and culture.</title>
        <authorList>
            <person name="Gilroy R."/>
            <person name="Ravi A."/>
            <person name="Getino M."/>
            <person name="Pursley I."/>
            <person name="Horton D.L."/>
            <person name="Alikhan N.F."/>
            <person name="Baker D."/>
            <person name="Gharbi K."/>
            <person name="Hall N."/>
            <person name="Watson M."/>
            <person name="Adriaenssens E.M."/>
            <person name="Foster-Nyarko E."/>
            <person name="Jarju S."/>
            <person name="Secka A."/>
            <person name="Antonio M."/>
            <person name="Oren A."/>
            <person name="Chaudhuri R.R."/>
            <person name="La Ragione R."/>
            <person name="Hildebrand F."/>
            <person name="Pallen M.J."/>
        </authorList>
    </citation>
    <scope>NUCLEOTIDE SEQUENCE</scope>
    <source>
        <strain evidence="15">B3-2255</strain>
    </source>
</reference>
<dbReference type="Gene3D" id="1.10.10.160">
    <property type="match status" value="1"/>
</dbReference>
<evidence type="ECO:0000256" key="11">
    <source>
        <dbReference type="ARBA" id="ARBA00048988"/>
    </source>
</evidence>
<evidence type="ECO:0000256" key="12">
    <source>
        <dbReference type="PROSITE-ProRule" id="PRU00560"/>
    </source>
</evidence>
<keyword evidence="7" id="KW-0413">Isomerase</keyword>
<dbReference type="GO" id="GO:0033202">
    <property type="term" value="C:DNA helicase complex"/>
    <property type="evidence" value="ECO:0007669"/>
    <property type="project" value="TreeGrafter"/>
</dbReference>
<dbReference type="SUPFAM" id="SSF52540">
    <property type="entry name" value="P-loop containing nucleoside triphosphate hydrolases"/>
    <property type="match status" value="1"/>
</dbReference>
<dbReference type="Gene3D" id="1.10.486.10">
    <property type="entry name" value="PCRA, domain 4"/>
    <property type="match status" value="1"/>
</dbReference>
<comment type="catalytic activity">
    <reaction evidence="8">
        <text>Couples ATP hydrolysis with the unwinding of duplex DNA by translocating in the 3'-5' direction.</text>
        <dbReference type="EC" id="5.6.2.4"/>
    </reaction>
</comment>
<evidence type="ECO:0000256" key="6">
    <source>
        <dbReference type="ARBA" id="ARBA00023125"/>
    </source>
</evidence>
<evidence type="ECO:0000256" key="9">
    <source>
        <dbReference type="ARBA" id="ARBA00034808"/>
    </source>
</evidence>
<evidence type="ECO:0000313" key="15">
    <source>
        <dbReference type="EMBL" id="MBO8481789.1"/>
    </source>
</evidence>
<dbReference type="InterPro" id="IPR014016">
    <property type="entry name" value="UvrD-like_ATP-bd"/>
</dbReference>
<organism evidence="15 16">
    <name type="scientific">Candidatus Merdivivens faecigallinarum</name>
    <dbReference type="NCBI Taxonomy" id="2840871"/>
    <lineage>
        <taxon>Bacteria</taxon>
        <taxon>Pseudomonadati</taxon>
        <taxon>Bacteroidota</taxon>
        <taxon>Bacteroidia</taxon>
        <taxon>Bacteroidales</taxon>
        <taxon>Muribaculaceae</taxon>
        <taxon>Muribaculaceae incertae sedis</taxon>
        <taxon>Candidatus Merdivivens</taxon>
    </lineage>
</organism>
<evidence type="ECO:0000313" key="16">
    <source>
        <dbReference type="Proteomes" id="UP000823772"/>
    </source>
</evidence>
<comment type="similarity">
    <text evidence="1">Belongs to the helicase family. UvrD subfamily.</text>
</comment>
<gene>
    <name evidence="15" type="ORF">IAC87_04500</name>
</gene>
<evidence type="ECO:0000259" key="13">
    <source>
        <dbReference type="PROSITE" id="PS51198"/>
    </source>
</evidence>
<dbReference type="InterPro" id="IPR014017">
    <property type="entry name" value="DNA_helicase_UvrD-like_C"/>
</dbReference>
<dbReference type="AlphaFoldDB" id="A0A9D9NPX9"/>
<protein>
    <recommendedName>
        <fullName evidence="9">DNA 3'-5' helicase</fullName>
        <ecNumber evidence="9">5.6.2.4</ecNumber>
    </recommendedName>
    <alternativeName>
        <fullName evidence="10">DNA 3'-5' helicase II</fullName>
    </alternativeName>
</protein>